<dbReference type="AlphaFoldDB" id="A0A558DT79"/>
<dbReference type="OrthoDB" id="5294130at2"/>
<proteinExistence type="predicted"/>
<organism evidence="1 2">
    <name type="scientific">Sedimenticola selenatireducens</name>
    <dbReference type="NCBI Taxonomy" id="191960"/>
    <lineage>
        <taxon>Bacteria</taxon>
        <taxon>Pseudomonadati</taxon>
        <taxon>Pseudomonadota</taxon>
        <taxon>Gammaproteobacteria</taxon>
        <taxon>Chromatiales</taxon>
        <taxon>Sedimenticolaceae</taxon>
        <taxon>Sedimenticola</taxon>
    </lineage>
</organism>
<dbReference type="Proteomes" id="UP000316649">
    <property type="component" value="Unassembled WGS sequence"/>
</dbReference>
<accession>A0A558DT79</accession>
<reference evidence="1 2" key="1">
    <citation type="submission" date="2019-07" db="EMBL/GenBank/DDBJ databases">
        <title>The pathways for chlorine oxyanion respiration interact through the shared metabolite chlorate.</title>
        <authorList>
            <person name="Barnum T.P."/>
            <person name="Cheng Y."/>
            <person name="Hill K.A."/>
            <person name="Lucas L.N."/>
            <person name="Carlson H.K."/>
            <person name="Coates J.D."/>
        </authorList>
    </citation>
    <scope>NUCLEOTIDE SEQUENCE [LARGE SCALE GENOMIC DNA]</scope>
    <source>
        <strain evidence="1 2">BK-1</strain>
    </source>
</reference>
<dbReference type="EMBL" id="VMNH01000005">
    <property type="protein sequence ID" value="TVO76773.1"/>
    <property type="molecule type" value="Genomic_DNA"/>
</dbReference>
<sequence>MPKQPTHLNIRQRIAIQAAQLIARHHISFARARDKAAKRLNCTDPHQLPENREIEAALRDHQQLFQATRQPEQLKSLRKAALNAMRSLKSFNPLLIGQVLSGTAFQHTPIEIILFADTNEEVILELMAQRIPWRQREIRADYTQKKHVKRSILSFIAGEDEIHLLILPIADRHNLPLDPIERRPHKGASINKVLKMLDPD</sequence>
<evidence type="ECO:0000313" key="1">
    <source>
        <dbReference type="EMBL" id="TVO76773.1"/>
    </source>
</evidence>
<name>A0A558DT79_9GAMM</name>
<protein>
    <recommendedName>
        <fullName evidence="3">Nucleotidyltransferase</fullName>
    </recommendedName>
</protein>
<evidence type="ECO:0000313" key="2">
    <source>
        <dbReference type="Proteomes" id="UP000316649"/>
    </source>
</evidence>
<evidence type="ECO:0008006" key="3">
    <source>
        <dbReference type="Google" id="ProtNLM"/>
    </source>
</evidence>
<gene>
    <name evidence="1" type="ORF">FHP88_04950</name>
</gene>
<dbReference type="RefSeq" id="WP_144357903.1">
    <property type="nucleotide sequence ID" value="NZ_VMNH01000005.1"/>
</dbReference>
<comment type="caution">
    <text evidence="1">The sequence shown here is derived from an EMBL/GenBank/DDBJ whole genome shotgun (WGS) entry which is preliminary data.</text>
</comment>
<keyword evidence="2" id="KW-1185">Reference proteome</keyword>